<feature type="domain" description="Thiamin pyrophosphokinase thiamin-binding" evidence="6">
    <location>
        <begin position="146"/>
        <end position="205"/>
    </location>
</feature>
<dbReference type="Proteomes" id="UP000070456">
    <property type="component" value="Unassembled WGS sequence"/>
</dbReference>
<dbReference type="Gene3D" id="3.40.50.10240">
    <property type="entry name" value="Thiamin pyrophosphokinase, catalytic domain"/>
    <property type="match status" value="1"/>
</dbReference>
<gene>
    <name evidence="7" type="primary">thiN</name>
    <name evidence="7" type="ORF">AN619_14560</name>
</gene>
<dbReference type="PANTHER" id="PTHR41299">
    <property type="entry name" value="THIAMINE PYROPHOSPHOKINASE"/>
    <property type="match status" value="1"/>
</dbReference>
<dbReference type="GO" id="GO:0004788">
    <property type="term" value="F:thiamine diphosphokinase activity"/>
    <property type="evidence" value="ECO:0007669"/>
    <property type="project" value="UniProtKB-UniRule"/>
</dbReference>
<dbReference type="Pfam" id="PF04265">
    <property type="entry name" value="TPK_B1_binding"/>
    <property type="match status" value="1"/>
</dbReference>
<reference evidence="7 8" key="1">
    <citation type="submission" date="2015-12" db="EMBL/GenBank/DDBJ databases">
        <title>Draft genome sequence of the thermoanaerobe Thermotalea metallivorans, an isolate from the runoff channel of the Great Artesian Basin, Australia.</title>
        <authorList>
            <person name="Patel B.K."/>
        </authorList>
    </citation>
    <scope>NUCLEOTIDE SEQUENCE [LARGE SCALE GENOMIC DNA]</scope>
    <source>
        <strain evidence="7 8">B2-1</strain>
    </source>
</reference>
<dbReference type="RefSeq" id="WP_068556049.1">
    <property type="nucleotide sequence ID" value="NZ_LOEE01000030.1"/>
</dbReference>
<dbReference type="OrthoDB" id="9804377at2"/>
<evidence type="ECO:0000256" key="4">
    <source>
        <dbReference type="ARBA" id="ARBA00022840"/>
    </source>
</evidence>
<dbReference type="CDD" id="cd07995">
    <property type="entry name" value="TPK"/>
    <property type="match status" value="1"/>
</dbReference>
<dbReference type="InterPro" id="IPR007371">
    <property type="entry name" value="TPK_catalytic"/>
</dbReference>
<dbReference type="Pfam" id="PF04263">
    <property type="entry name" value="TPK_catalytic"/>
    <property type="match status" value="1"/>
</dbReference>
<name>A0A140L617_9FIRM</name>
<evidence type="ECO:0000256" key="1">
    <source>
        <dbReference type="ARBA" id="ARBA00022679"/>
    </source>
</evidence>
<dbReference type="InterPro" id="IPR006282">
    <property type="entry name" value="Thi_PPkinase"/>
</dbReference>
<dbReference type="InterPro" id="IPR007373">
    <property type="entry name" value="Thiamin_PyroPKinase_B1-bd"/>
</dbReference>
<evidence type="ECO:0000259" key="6">
    <source>
        <dbReference type="SMART" id="SM00983"/>
    </source>
</evidence>
<dbReference type="SUPFAM" id="SSF63999">
    <property type="entry name" value="Thiamin pyrophosphokinase, catalytic domain"/>
    <property type="match status" value="1"/>
</dbReference>
<evidence type="ECO:0000256" key="2">
    <source>
        <dbReference type="ARBA" id="ARBA00022741"/>
    </source>
</evidence>
<dbReference type="InterPro" id="IPR053149">
    <property type="entry name" value="TPK"/>
</dbReference>
<dbReference type="GO" id="GO:0006772">
    <property type="term" value="P:thiamine metabolic process"/>
    <property type="evidence" value="ECO:0007669"/>
    <property type="project" value="UniProtKB-UniRule"/>
</dbReference>
<dbReference type="GO" id="GO:0005524">
    <property type="term" value="F:ATP binding"/>
    <property type="evidence" value="ECO:0007669"/>
    <property type="project" value="UniProtKB-KW"/>
</dbReference>
<protein>
    <recommendedName>
        <fullName evidence="5">Thiamine diphosphokinase</fullName>
        <ecNumber evidence="5">2.7.6.2</ecNumber>
    </recommendedName>
</protein>
<evidence type="ECO:0000313" key="8">
    <source>
        <dbReference type="Proteomes" id="UP000070456"/>
    </source>
</evidence>
<dbReference type="PANTHER" id="PTHR41299:SF1">
    <property type="entry name" value="THIAMINE PYROPHOSPHOKINASE"/>
    <property type="match status" value="1"/>
</dbReference>
<dbReference type="GO" id="GO:0030975">
    <property type="term" value="F:thiamine binding"/>
    <property type="evidence" value="ECO:0007669"/>
    <property type="project" value="InterPro"/>
</dbReference>
<dbReference type="EC" id="2.7.6.2" evidence="5"/>
<dbReference type="SMART" id="SM00983">
    <property type="entry name" value="TPK_B1_binding"/>
    <property type="match status" value="1"/>
</dbReference>
<evidence type="ECO:0000256" key="3">
    <source>
        <dbReference type="ARBA" id="ARBA00022777"/>
    </source>
</evidence>
<dbReference type="EMBL" id="LOEE01000030">
    <property type="protein sequence ID" value="KXG75992.1"/>
    <property type="molecule type" value="Genomic_DNA"/>
</dbReference>
<dbReference type="GO" id="GO:0009229">
    <property type="term" value="P:thiamine diphosphate biosynthetic process"/>
    <property type="evidence" value="ECO:0007669"/>
    <property type="project" value="InterPro"/>
</dbReference>
<accession>A0A140L617</accession>
<sequence>MKCVIISNGDIFDYEGAKKMILESDYVICADGAARHLLQMNICPHVIVGDFDSMDEEVMAYFQEKDVVFYKFPVRKDHTDTELALQYALTQKCSEIIFLGCIGSRMDHTLANITLLLALANQGIQGRIVNEHNEIFVINDGITLEGKEGEYISLIPFSEKVEGILLTGFEYPLDDATLEMGTSLGISNRLKETKGKISVKNGNLLVIRAKD</sequence>
<keyword evidence="3 7" id="KW-0418">Kinase</keyword>
<organism evidence="7 8">
    <name type="scientific">Thermotalea metallivorans</name>
    <dbReference type="NCBI Taxonomy" id="520762"/>
    <lineage>
        <taxon>Bacteria</taxon>
        <taxon>Bacillati</taxon>
        <taxon>Bacillota</taxon>
        <taxon>Clostridia</taxon>
        <taxon>Peptostreptococcales</taxon>
        <taxon>Thermotaleaceae</taxon>
        <taxon>Thermotalea</taxon>
    </lineage>
</organism>
<evidence type="ECO:0000256" key="5">
    <source>
        <dbReference type="NCBIfam" id="TIGR01378"/>
    </source>
</evidence>
<dbReference type="AlphaFoldDB" id="A0A140L617"/>
<keyword evidence="1 7" id="KW-0808">Transferase</keyword>
<comment type="caution">
    <text evidence="7">The sequence shown here is derived from an EMBL/GenBank/DDBJ whole genome shotgun (WGS) entry which is preliminary data.</text>
</comment>
<evidence type="ECO:0000313" key="7">
    <source>
        <dbReference type="EMBL" id="KXG75992.1"/>
    </source>
</evidence>
<dbReference type="STRING" id="520762.AN619_14560"/>
<proteinExistence type="predicted"/>
<dbReference type="GO" id="GO:0016301">
    <property type="term" value="F:kinase activity"/>
    <property type="evidence" value="ECO:0007669"/>
    <property type="project" value="UniProtKB-KW"/>
</dbReference>
<dbReference type="InterPro" id="IPR036759">
    <property type="entry name" value="TPK_catalytic_sf"/>
</dbReference>
<dbReference type="InterPro" id="IPR036371">
    <property type="entry name" value="TPK_B1-bd_sf"/>
</dbReference>
<keyword evidence="8" id="KW-1185">Reference proteome</keyword>
<keyword evidence="4" id="KW-0067">ATP-binding</keyword>
<dbReference type="NCBIfam" id="TIGR01378">
    <property type="entry name" value="thi_PPkinase"/>
    <property type="match status" value="1"/>
</dbReference>
<keyword evidence="2" id="KW-0547">Nucleotide-binding</keyword>
<dbReference type="SUPFAM" id="SSF63862">
    <property type="entry name" value="Thiamin pyrophosphokinase, substrate-binding domain"/>
    <property type="match status" value="1"/>
</dbReference>